<organism evidence="19 20">
    <name type="scientific">Ataeniobius toweri</name>
    <dbReference type="NCBI Taxonomy" id="208326"/>
    <lineage>
        <taxon>Eukaryota</taxon>
        <taxon>Metazoa</taxon>
        <taxon>Chordata</taxon>
        <taxon>Craniata</taxon>
        <taxon>Vertebrata</taxon>
        <taxon>Euteleostomi</taxon>
        <taxon>Actinopterygii</taxon>
        <taxon>Neopterygii</taxon>
        <taxon>Teleostei</taxon>
        <taxon>Neoteleostei</taxon>
        <taxon>Acanthomorphata</taxon>
        <taxon>Ovalentaria</taxon>
        <taxon>Atherinomorphae</taxon>
        <taxon>Cyprinodontiformes</taxon>
        <taxon>Goodeidae</taxon>
        <taxon>Ataeniobius</taxon>
    </lineage>
</organism>
<evidence type="ECO:0000256" key="18">
    <source>
        <dbReference type="SAM" id="Phobius"/>
    </source>
</evidence>
<gene>
    <name evidence="19" type="ORF">ATANTOWER_004979</name>
</gene>
<evidence type="ECO:0000256" key="2">
    <source>
        <dbReference type="ARBA" id="ARBA00005876"/>
    </source>
</evidence>
<evidence type="ECO:0000256" key="12">
    <source>
        <dbReference type="ARBA" id="ARBA00023065"/>
    </source>
</evidence>
<keyword evidence="12" id="KW-0406">Ion transport</keyword>
<keyword evidence="14" id="KW-1015">Disulfide bond</keyword>
<evidence type="ECO:0000256" key="15">
    <source>
        <dbReference type="ARBA" id="ARBA00023180"/>
    </source>
</evidence>
<keyword evidence="7 18" id="KW-0812">Transmembrane</keyword>
<evidence type="ECO:0000256" key="13">
    <source>
        <dbReference type="ARBA" id="ARBA00023136"/>
    </source>
</evidence>
<protein>
    <submittedName>
        <fullName evidence="19">Uncharacterized protein</fullName>
    </submittedName>
</protein>
<comment type="similarity">
    <text evidence="2">Belongs to the X(+)/potassium ATPases subunit beta family.</text>
</comment>
<keyword evidence="9" id="KW-0735">Signal-anchor</keyword>
<evidence type="ECO:0000256" key="9">
    <source>
        <dbReference type="ARBA" id="ARBA00022968"/>
    </source>
</evidence>
<reference evidence="19 20" key="1">
    <citation type="submission" date="2021-07" db="EMBL/GenBank/DDBJ databases">
        <authorList>
            <person name="Palmer J.M."/>
        </authorList>
    </citation>
    <scope>NUCLEOTIDE SEQUENCE [LARGE SCALE GENOMIC DNA]</scope>
    <source>
        <strain evidence="19 20">AT_MEX2019</strain>
        <tissue evidence="19">Muscle</tissue>
    </source>
</reference>
<dbReference type="PANTHER" id="PTHR11523">
    <property type="entry name" value="SODIUM/POTASSIUM-DEPENDENT ATPASE BETA SUBUNIT"/>
    <property type="match status" value="1"/>
</dbReference>
<evidence type="ECO:0000256" key="8">
    <source>
        <dbReference type="ARBA" id="ARBA00022958"/>
    </source>
</evidence>
<evidence type="ECO:0000256" key="3">
    <source>
        <dbReference type="ARBA" id="ARBA00022448"/>
    </source>
</evidence>
<evidence type="ECO:0000256" key="14">
    <source>
        <dbReference type="ARBA" id="ARBA00023157"/>
    </source>
</evidence>
<keyword evidence="8" id="KW-0630">Potassium</keyword>
<keyword evidence="4" id="KW-1003">Cell membrane</keyword>
<evidence type="ECO:0000256" key="10">
    <source>
        <dbReference type="ARBA" id="ARBA00022989"/>
    </source>
</evidence>
<dbReference type="PANTHER" id="PTHR11523:SF10">
    <property type="entry name" value="SODIUM_POTASSIUM-TRANSPORTING ATPASE SUBUNIT BETA-1"/>
    <property type="match status" value="1"/>
</dbReference>
<evidence type="ECO:0000256" key="5">
    <source>
        <dbReference type="ARBA" id="ARBA00022538"/>
    </source>
</evidence>
<keyword evidence="20" id="KW-1185">Reference proteome</keyword>
<feature type="compositionally biased region" description="Basic residues" evidence="17">
    <location>
        <begin position="66"/>
        <end position="77"/>
    </location>
</feature>
<name>A0ABU7AXV8_9TELE</name>
<comment type="caution">
    <text evidence="19">The sequence shown here is derived from an EMBL/GenBank/DDBJ whole genome shotgun (WGS) entry which is preliminary data.</text>
</comment>
<dbReference type="InterPro" id="IPR038702">
    <property type="entry name" value="Na/K_ATPase_sub_beta_sf"/>
</dbReference>
<dbReference type="InterPro" id="IPR000402">
    <property type="entry name" value="Na/K_ATPase_sub_beta"/>
</dbReference>
<feature type="transmembrane region" description="Helical" evidence="18">
    <location>
        <begin position="110"/>
        <end position="131"/>
    </location>
</feature>
<keyword evidence="5" id="KW-0633">Potassium transport</keyword>
<feature type="region of interest" description="Disordered" evidence="17">
    <location>
        <begin position="60"/>
        <end position="81"/>
    </location>
</feature>
<evidence type="ECO:0000256" key="1">
    <source>
        <dbReference type="ARBA" id="ARBA00004401"/>
    </source>
</evidence>
<keyword evidence="6" id="KW-0740">Sodium/potassium transport</keyword>
<comment type="subcellular location">
    <subcellularLocation>
        <location evidence="1">Cell membrane</location>
        <topology evidence="1">Single-pass type II membrane protein</topology>
    </subcellularLocation>
</comment>
<evidence type="ECO:0000313" key="19">
    <source>
        <dbReference type="EMBL" id="MED6242459.1"/>
    </source>
</evidence>
<keyword evidence="3" id="KW-0813">Transport</keyword>
<dbReference type="EMBL" id="JAHUTI010031047">
    <property type="protein sequence ID" value="MED6242459.1"/>
    <property type="molecule type" value="Genomic_DNA"/>
</dbReference>
<sequence length="153" mass="17236">MPLTSELRTASPLRNWPPPLDEHHLVSCSEFSGGVKKRRVINGSPAVPWYLSKDSEAGFQTEGVRQRQKGRKSRKMSSNKDDAGWKKFVWNSEKGELLGRTGGSWFKITLFYVIFYGCLAGVFIGTIQAMLQTLSLYKPTWQDRVAPPADQVT</sequence>
<keyword evidence="16" id="KW-0739">Sodium transport</keyword>
<keyword evidence="11" id="KW-0915">Sodium</keyword>
<keyword evidence="15" id="KW-0325">Glycoprotein</keyword>
<evidence type="ECO:0000256" key="11">
    <source>
        <dbReference type="ARBA" id="ARBA00023053"/>
    </source>
</evidence>
<evidence type="ECO:0000256" key="6">
    <source>
        <dbReference type="ARBA" id="ARBA00022607"/>
    </source>
</evidence>
<evidence type="ECO:0000256" key="4">
    <source>
        <dbReference type="ARBA" id="ARBA00022475"/>
    </source>
</evidence>
<proteinExistence type="inferred from homology"/>
<accession>A0ABU7AXV8</accession>
<dbReference type="Proteomes" id="UP001345963">
    <property type="component" value="Unassembled WGS sequence"/>
</dbReference>
<dbReference type="Gene3D" id="2.60.40.1660">
    <property type="entry name" value="Na, k-atpase alpha subunit"/>
    <property type="match status" value="1"/>
</dbReference>
<evidence type="ECO:0000256" key="16">
    <source>
        <dbReference type="ARBA" id="ARBA00023201"/>
    </source>
</evidence>
<dbReference type="PROSITE" id="PS00390">
    <property type="entry name" value="ATPASE_NA_K_BETA_1"/>
    <property type="match status" value="1"/>
</dbReference>
<dbReference type="Pfam" id="PF00287">
    <property type="entry name" value="Na_K-ATPase"/>
    <property type="match status" value="1"/>
</dbReference>
<evidence type="ECO:0000313" key="20">
    <source>
        <dbReference type="Proteomes" id="UP001345963"/>
    </source>
</evidence>
<evidence type="ECO:0000256" key="17">
    <source>
        <dbReference type="SAM" id="MobiDB-lite"/>
    </source>
</evidence>
<keyword evidence="10 18" id="KW-1133">Transmembrane helix</keyword>
<keyword evidence="13 18" id="KW-0472">Membrane</keyword>
<evidence type="ECO:0000256" key="7">
    <source>
        <dbReference type="ARBA" id="ARBA00022692"/>
    </source>
</evidence>